<protein>
    <recommendedName>
        <fullName evidence="3">Epithelial membrane protein 1</fullName>
    </recommendedName>
</protein>
<reference evidence="9" key="1">
    <citation type="journal article" date="2022" name="bioRxiv">
        <title>Sequencing and chromosome-scale assembly of the giantPleurodeles waltlgenome.</title>
        <authorList>
            <person name="Brown T."/>
            <person name="Elewa A."/>
            <person name="Iarovenko S."/>
            <person name="Subramanian E."/>
            <person name="Araus A.J."/>
            <person name="Petzold A."/>
            <person name="Susuki M."/>
            <person name="Suzuki K.-i.T."/>
            <person name="Hayashi T."/>
            <person name="Toyoda A."/>
            <person name="Oliveira C."/>
            <person name="Osipova E."/>
            <person name="Leigh N.D."/>
            <person name="Simon A."/>
            <person name="Yun M.H."/>
        </authorList>
    </citation>
    <scope>NUCLEOTIDE SEQUENCE</scope>
    <source>
        <strain evidence="9">20211129_DDA</strain>
        <tissue evidence="9">Liver</tissue>
    </source>
</reference>
<dbReference type="PRINTS" id="PR01453">
    <property type="entry name" value="EPMEMFAMILY"/>
</dbReference>
<dbReference type="Pfam" id="PF00822">
    <property type="entry name" value="PMP22_Claudin"/>
    <property type="match status" value="1"/>
</dbReference>
<evidence type="ECO:0000256" key="4">
    <source>
        <dbReference type="ARBA" id="ARBA00022692"/>
    </source>
</evidence>
<keyword evidence="10" id="KW-1185">Reference proteome</keyword>
<keyword evidence="5 8" id="KW-1133">Transmembrane helix</keyword>
<organism evidence="9 10">
    <name type="scientific">Pleurodeles waltl</name>
    <name type="common">Iberian ribbed newt</name>
    <dbReference type="NCBI Taxonomy" id="8319"/>
    <lineage>
        <taxon>Eukaryota</taxon>
        <taxon>Metazoa</taxon>
        <taxon>Chordata</taxon>
        <taxon>Craniata</taxon>
        <taxon>Vertebrata</taxon>
        <taxon>Euteleostomi</taxon>
        <taxon>Amphibia</taxon>
        <taxon>Batrachia</taxon>
        <taxon>Caudata</taxon>
        <taxon>Salamandroidea</taxon>
        <taxon>Salamandridae</taxon>
        <taxon>Pleurodelinae</taxon>
        <taxon>Pleurodeles</taxon>
    </lineage>
</organism>
<feature type="transmembrane region" description="Helical" evidence="8">
    <location>
        <begin position="78"/>
        <end position="100"/>
    </location>
</feature>
<comment type="subcellular location">
    <subcellularLocation>
        <location evidence="1 8">Membrane</location>
        <topology evidence="1 8">Multi-pass membrane protein</topology>
    </subcellularLocation>
</comment>
<dbReference type="InterPro" id="IPR004031">
    <property type="entry name" value="PMP22/EMP/MP20/Claudin"/>
</dbReference>
<dbReference type="AlphaFoldDB" id="A0AAV7TCE7"/>
<dbReference type="PANTHER" id="PTHR10671">
    <property type="entry name" value="EPITHELIAL MEMBRANE PROTEIN-RELATED"/>
    <property type="match status" value="1"/>
</dbReference>
<dbReference type="GO" id="GO:0005886">
    <property type="term" value="C:plasma membrane"/>
    <property type="evidence" value="ECO:0007669"/>
    <property type="project" value="TreeGrafter"/>
</dbReference>
<dbReference type="FunFam" id="1.20.140.150:FF:000026">
    <property type="entry name" value="Epithelial membrane protein 1"/>
    <property type="match status" value="1"/>
</dbReference>
<comment type="caution">
    <text evidence="9">The sequence shown here is derived from an EMBL/GenBank/DDBJ whole genome shotgun (WGS) entry which is preliminary data.</text>
</comment>
<keyword evidence="4 8" id="KW-0812">Transmembrane</keyword>
<evidence type="ECO:0000256" key="1">
    <source>
        <dbReference type="ARBA" id="ARBA00004141"/>
    </source>
</evidence>
<evidence type="ECO:0000313" key="10">
    <source>
        <dbReference type="Proteomes" id="UP001066276"/>
    </source>
</evidence>
<dbReference type="InterPro" id="IPR004032">
    <property type="entry name" value="PMP22_EMP_MP20"/>
</dbReference>
<dbReference type="Proteomes" id="UP001066276">
    <property type="component" value="Chromosome 4_1"/>
</dbReference>
<evidence type="ECO:0000256" key="3">
    <source>
        <dbReference type="ARBA" id="ARBA00013553"/>
    </source>
</evidence>
<evidence type="ECO:0000256" key="6">
    <source>
        <dbReference type="ARBA" id="ARBA00023136"/>
    </source>
</evidence>
<keyword evidence="7" id="KW-0325">Glycoprotein</keyword>
<proteinExistence type="inferred from homology"/>
<dbReference type="PANTHER" id="PTHR10671:SF6">
    <property type="entry name" value="EPITHELIAL MEMBRANE PROTEIN 1"/>
    <property type="match status" value="1"/>
</dbReference>
<evidence type="ECO:0000256" key="5">
    <source>
        <dbReference type="ARBA" id="ARBA00022989"/>
    </source>
</evidence>
<dbReference type="PROSITE" id="PS01221">
    <property type="entry name" value="PMP22_1"/>
    <property type="match status" value="1"/>
</dbReference>
<sequence length="140" mass="15647">MLFVATIANVWMRTSGSLSAGIWKTCDAAGCTLLPDLGDNESAMKAVRAFMILAIIFGCIALMVFIAQLFTLDKGCRFYITGSIMLFCWLCILIAVSIYTARFPSTFPGDWFHGYCFILAWICFCLSFLAGLFYLVLRKK</sequence>
<comment type="similarity">
    <text evidence="2 8">Belongs to the PMP-22/EMP/MP20 family.</text>
</comment>
<feature type="transmembrane region" description="Helical" evidence="8">
    <location>
        <begin position="46"/>
        <end position="66"/>
    </location>
</feature>
<feature type="transmembrane region" description="Helical" evidence="8">
    <location>
        <begin position="112"/>
        <end position="137"/>
    </location>
</feature>
<evidence type="ECO:0000256" key="2">
    <source>
        <dbReference type="ARBA" id="ARBA00006864"/>
    </source>
</evidence>
<evidence type="ECO:0000256" key="8">
    <source>
        <dbReference type="RuleBase" id="RU363088"/>
    </source>
</evidence>
<name>A0AAV7TCE7_PLEWA</name>
<evidence type="ECO:0000256" key="7">
    <source>
        <dbReference type="ARBA" id="ARBA00023180"/>
    </source>
</evidence>
<dbReference type="Gene3D" id="1.20.140.150">
    <property type="match status" value="1"/>
</dbReference>
<comment type="caution">
    <text evidence="8">Lacks conserved residue(s) required for the propagation of feature annotation.</text>
</comment>
<gene>
    <name evidence="9" type="ORF">NDU88_005785</name>
</gene>
<dbReference type="EMBL" id="JANPWB010000007">
    <property type="protein sequence ID" value="KAJ1173961.1"/>
    <property type="molecule type" value="Genomic_DNA"/>
</dbReference>
<accession>A0AAV7TCE7</accession>
<evidence type="ECO:0000313" key="9">
    <source>
        <dbReference type="EMBL" id="KAJ1173961.1"/>
    </source>
</evidence>
<dbReference type="PROSITE" id="PS01222">
    <property type="entry name" value="PMP22_2"/>
    <property type="match status" value="1"/>
</dbReference>
<dbReference type="InterPro" id="IPR050579">
    <property type="entry name" value="PMP-22/EMP/MP20-like"/>
</dbReference>
<keyword evidence="6 8" id="KW-0472">Membrane</keyword>